<evidence type="ECO:0000256" key="1">
    <source>
        <dbReference type="SAM" id="MobiDB-lite"/>
    </source>
</evidence>
<proteinExistence type="predicted"/>
<feature type="compositionally biased region" description="Basic and acidic residues" evidence="1">
    <location>
        <begin position="72"/>
        <end position="83"/>
    </location>
</feature>
<dbReference type="EMBL" id="LVXZ01000038">
    <property type="protein sequence ID" value="OAP92620.1"/>
    <property type="molecule type" value="Genomic_DNA"/>
</dbReference>
<dbReference type="OrthoDB" id="9097377at2"/>
<comment type="caution">
    <text evidence="2">The sequence shown here is derived from an EMBL/GenBank/DDBJ whole genome shotgun (WGS) entry which is preliminary data.</text>
</comment>
<dbReference type="Proteomes" id="UP000078302">
    <property type="component" value="Unassembled WGS sequence"/>
</dbReference>
<keyword evidence="3" id="KW-1185">Reference proteome</keyword>
<accession>A0A179BMQ8</accession>
<dbReference type="AlphaFoldDB" id="A0A179BMQ8"/>
<organism evidence="2 3">
    <name type="scientific">Acidithiobacillus ferrooxidans</name>
    <name type="common">Thiobacillus ferrooxidans</name>
    <dbReference type="NCBI Taxonomy" id="920"/>
    <lineage>
        <taxon>Bacteria</taxon>
        <taxon>Pseudomonadati</taxon>
        <taxon>Pseudomonadota</taxon>
        <taxon>Acidithiobacillia</taxon>
        <taxon>Acidithiobacillales</taxon>
        <taxon>Acidithiobacillaceae</taxon>
        <taxon>Acidithiobacillus</taxon>
    </lineage>
</organism>
<evidence type="ECO:0000313" key="2">
    <source>
        <dbReference type="EMBL" id="OAP92620.1"/>
    </source>
</evidence>
<name>A0A179BMQ8_ACIFR</name>
<gene>
    <name evidence="2" type="ORF">A4H96_03680</name>
</gene>
<dbReference type="RefSeq" id="WP_064218348.1">
    <property type="nucleotide sequence ID" value="NZ_LVXZ01000038.1"/>
</dbReference>
<reference evidence="2 3" key="1">
    <citation type="submission" date="2016-04" db="EMBL/GenBank/DDBJ databases">
        <title>Acidithiobacillus ferrooxidans genome sequencing and assembly.</title>
        <authorList>
            <person name="Zhou Z."/>
        </authorList>
    </citation>
    <scope>NUCLEOTIDE SEQUENCE [LARGE SCALE GENOMIC DNA]</scope>
    <source>
        <strain evidence="2 3">BY0502</strain>
    </source>
</reference>
<sequence length="129" mass="14684">MSEALTEYFQALERLKNGRPTRIAKGARINNDNVALEADRKKGSIKKSRPVFKDLIEAIDASAAEQSSPEKQMTRRLEKTRGEAQGYREKWEQALCRELSLLQEVYALKKELASLRGVDILPLRPKKPC</sequence>
<protein>
    <submittedName>
        <fullName evidence="2">Uncharacterized protein</fullName>
    </submittedName>
</protein>
<evidence type="ECO:0000313" key="3">
    <source>
        <dbReference type="Proteomes" id="UP000078302"/>
    </source>
</evidence>
<feature type="region of interest" description="Disordered" evidence="1">
    <location>
        <begin position="63"/>
        <end position="83"/>
    </location>
</feature>